<feature type="transmembrane region" description="Helical" evidence="1">
    <location>
        <begin position="16"/>
        <end position="38"/>
    </location>
</feature>
<sequence length="225" mass="24818">MIKKAQCRLKVATMKYFYLFIIYVVGLVISSLGLALIIKSGLGVGPGDSVAVGISRHAPITVGSVMIIAFVILLLVNAWIERKRPQFESLLPIILRGRTLDIFLYGTLDHASFEVWWTQWGIFTLGLVATAVGIAIYLRTPFPRIPLDHFMMIMNEKTNQSKSSVRIFTESGMALIGFLLGAPVGIGTLIVALLLGPFIQAAYQGARPIVRLWSHPQKAKKQAPR</sequence>
<organism evidence="2 3">
    <name type="scientific">Halobacillus naozhouensis</name>
    <dbReference type="NCBI Taxonomy" id="554880"/>
    <lineage>
        <taxon>Bacteria</taxon>
        <taxon>Bacillati</taxon>
        <taxon>Bacillota</taxon>
        <taxon>Bacilli</taxon>
        <taxon>Bacillales</taxon>
        <taxon>Bacillaceae</taxon>
        <taxon>Halobacillus</taxon>
    </lineage>
</organism>
<gene>
    <name evidence="2" type="ORF">P9989_06455</name>
</gene>
<dbReference type="Pfam" id="PF19700">
    <property type="entry name" value="DUF6198"/>
    <property type="match status" value="1"/>
</dbReference>
<keyword evidence="1" id="KW-0472">Membrane</keyword>
<accession>A0ABY8J3I6</accession>
<reference evidence="2 3" key="1">
    <citation type="submission" date="2023-04" db="EMBL/GenBank/DDBJ databases">
        <title>Genome sequence of Halobacillus naozhouensis KACC 21980.</title>
        <authorList>
            <person name="Kim S."/>
            <person name="Heo J."/>
            <person name="Kwon S.-W."/>
        </authorList>
    </citation>
    <scope>NUCLEOTIDE SEQUENCE [LARGE SCALE GENOMIC DNA]</scope>
    <source>
        <strain evidence="2 3">KCTC 13234</strain>
    </source>
</reference>
<feature type="transmembrane region" description="Helical" evidence="1">
    <location>
        <begin position="172"/>
        <end position="199"/>
    </location>
</feature>
<dbReference type="PANTHER" id="PTHR40078">
    <property type="entry name" value="INTEGRAL MEMBRANE PROTEIN-RELATED"/>
    <property type="match status" value="1"/>
</dbReference>
<feature type="transmembrane region" description="Helical" evidence="1">
    <location>
        <begin position="58"/>
        <end position="78"/>
    </location>
</feature>
<dbReference type="Proteomes" id="UP001221597">
    <property type="component" value="Chromosome"/>
</dbReference>
<evidence type="ECO:0000313" key="3">
    <source>
        <dbReference type="Proteomes" id="UP001221597"/>
    </source>
</evidence>
<proteinExistence type="predicted"/>
<evidence type="ECO:0000256" key="1">
    <source>
        <dbReference type="SAM" id="Phobius"/>
    </source>
</evidence>
<name>A0ABY8J3I6_9BACI</name>
<dbReference type="InterPro" id="IPR038750">
    <property type="entry name" value="YczE/YyaS-like"/>
</dbReference>
<keyword evidence="1" id="KW-0812">Transmembrane</keyword>
<keyword evidence="1" id="KW-1133">Transmembrane helix</keyword>
<keyword evidence="3" id="KW-1185">Reference proteome</keyword>
<dbReference type="EMBL" id="CP121671">
    <property type="protein sequence ID" value="WFT75999.1"/>
    <property type="molecule type" value="Genomic_DNA"/>
</dbReference>
<feature type="transmembrane region" description="Helical" evidence="1">
    <location>
        <begin position="120"/>
        <end position="138"/>
    </location>
</feature>
<evidence type="ECO:0000313" key="2">
    <source>
        <dbReference type="EMBL" id="WFT75999.1"/>
    </source>
</evidence>
<dbReference type="PANTHER" id="PTHR40078:SF1">
    <property type="entry name" value="INTEGRAL MEMBRANE PROTEIN"/>
    <property type="match status" value="1"/>
</dbReference>
<dbReference type="RefSeq" id="WP_283077959.1">
    <property type="nucleotide sequence ID" value="NZ_CP121671.1"/>
</dbReference>
<protein>
    <submittedName>
        <fullName evidence="2">Membrane protein</fullName>
    </submittedName>
</protein>